<name>A0A0G4I053_9ALVE</name>
<reference evidence="2" key="1">
    <citation type="submission" date="2014-11" db="EMBL/GenBank/DDBJ databases">
        <authorList>
            <person name="Otto D Thomas"/>
            <person name="Naeem Raeece"/>
        </authorList>
    </citation>
    <scope>NUCLEOTIDE SEQUENCE</scope>
</reference>
<accession>A0A0G4I053</accession>
<dbReference type="AlphaFoldDB" id="A0A0G4I053"/>
<dbReference type="VEuPathDB" id="CryptoDB:Cvel_34283"/>
<proteinExistence type="predicted"/>
<dbReference type="EMBL" id="CDMZ01004597">
    <property type="protein sequence ID" value="CEM50234.1"/>
    <property type="molecule type" value="Genomic_DNA"/>
</dbReference>
<evidence type="ECO:0000256" key="1">
    <source>
        <dbReference type="SAM" id="MobiDB-lite"/>
    </source>
</evidence>
<gene>
    <name evidence="2" type="ORF">Cvel_34283</name>
</gene>
<protein>
    <submittedName>
        <fullName evidence="2">Uncharacterized protein</fullName>
    </submittedName>
</protein>
<organism evidence="2">
    <name type="scientific">Chromera velia CCMP2878</name>
    <dbReference type="NCBI Taxonomy" id="1169474"/>
    <lineage>
        <taxon>Eukaryota</taxon>
        <taxon>Sar</taxon>
        <taxon>Alveolata</taxon>
        <taxon>Colpodellida</taxon>
        <taxon>Chromeraceae</taxon>
        <taxon>Chromera</taxon>
    </lineage>
</organism>
<sequence>MLEVQVEKDKEENERKRKAQLENEEKLAKLKQQKLDKEHADWLEAVKGVEEQNKIIVQEHKSVVDEQRRKTLLRLEERAIIVRHDIGALIEFRTGMQTPATVAGIVIDCPLDTHLQLGCYARKGTLAIRDLDEKKFGDVVKEALPIKTHRDTWMAIRLAPQSGHFPIDIVISKMAMHFPATSGYRIDPVYVQNDDPETKKFFGIQCIVIAYPVLDWEMTKPTESMEEEEEVEITYVEEADWEAETGKGKTEPPEKPKTGTQVKEENDSTQKRKSSPHVKLPMSRMPFLSKVSTKDKKRLLLANEDKDEVRESNAHTFRRVFSFHIIKLSNCLSMIR</sequence>
<evidence type="ECO:0000313" key="2">
    <source>
        <dbReference type="EMBL" id="CEM50234.1"/>
    </source>
</evidence>
<feature type="compositionally biased region" description="Basic and acidic residues" evidence="1">
    <location>
        <begin position="244"/>
        <end position="270"/>
    </location>
</feature>
<dbReference type="PhylomeDB" id="A0A0G4I053"/>
<feature type="region of interest" description="Disordered" evidence="1">
    <location>
        <begin position="1"/>
        <end position="21"/>
    </location>
</feature>
<feature type="region of interest" description="Disordered" evidence="1">
    <location>
        <begin position="237"/>
        <end position="279"/>
    </location>
</feature>